<evidence type="ECO:0000256" key="2">
    <source>
        <dbReference type="ARBA" id="ARBA00012652"/>
    </source>
</evidence>
<keyword evidence="7" id="KW-1185">Reference proteome</keyword>
<evidence type="ECO:0000313" key="6">
    <source>
        <dbReference type="EMBL" id="WAC15401.1"/>
    </source>
</evidence>
<dbReference type="KEGG" id="dpf:ON006_04390"/>
<feature type="domain" description="Alpha-L-rhamnosidase six-hairpin glycosidase" evidence="4">
    <location>
        <begin position="6"/>
        <end position="61"/>
    </location>
</feature>
<dbReference type="InterPro" id="IPR008928">
    <property type="entry name" value="6-hairpin_glycosidase_sf"/>
</dbReference>
<protein>
    <recommendedName>
        <fullName evidence="2">alpha-L-rhamnosidase</fullName>
        <ecNumber evidence="2">3.2.1.40</ecNumber>
    </recommendedName>
</protein>
<dbReference type="InterPro" id="IPR035396">
    <property type="entry name" value="Bac_rhamnosid6H"/>
</dbReference>
<comment type="catalytic activity">
    <reaction evidence="1">
        <text>Hydrolysis of terminal non-reducing alpha-L-rhamnose residues in alpha-L-rhamnosides.</text>
        <dbReference type="EC" id="3.2.1.40"/>
    </reaction>
</comment>
<proteinExistence type="predicted"/>
<evidence type="ECO:0000259" key="4">
    <source>
        <dbReference type="Pfam" id="PF17389"/>
    </source>
</evidence>
<evidence type="ECO:0000259" key="5">
    <source>
        <dbReference type="Pfam" id="PF17390"/>
    </source>
</evidence>
<dbReference type="AlphaFoldDB" id="A0A9E8NIQ7"/>
<sequence>MWPTNFLSKEFPSWGFEEENGSTTIWERWDSFTKEDGFKYNAAMNSFSHYAFGAVCEWMFGNAAGIKATKPGFETFDIRTEIAPDGMRKDGINYLNASLRTMSGEIMSEWKKGAEGLNLMVKVPVNTIAHIYMYLRSH</sequence>
<dbReference type="GO" id="GO:0005975">
    <property type="term" value="P:carbohydrate metabolic process"/>
    <property type="evidence" value="ECO:0007669"/>
    <property type="project" value="InterPro"/>
</dbReference>
<dbReference type="PANTHER" id="PTHR33307:SF6">
    <property type="entry name" value="ALPHA-RHAMNOSIDASE (EUROFUNG)-RELATED"/>
    <property type="match status" value="1"/>
</dbReference>
<evidence type="ECO:0000313" key="7">
    <source>
        <dbReference type="Proteomes" id="UP001164653"/>
    </source>
</evidence>
<dbReference type="Pfam" id="PF17389">
    <property type="entry name" value="Bac_rhamnosid6H"/>
    <property type="match status" value="1"/>
</dbReference>
<dbReference type="Pfam" id="PF17390">
    <property type="entry name" value="Bac_rhamnosid_C"/>
    <property type="match status" value="1"/>
</dbReference>
<dbReference type="GO" id="GO:0030596">
    <property type="term" value="F:alpha-L-rhamnosidase activity"/>
    <property type="evidence" value="ECO:0007669"/>
    <property type="project" value="UniProtKB-EC"/>
</dbReference>
<evidence type="ECO:0000256" key="1">
    <source>
        <dbReference type="ARBA" id="ARBA00001445"/>
    </source>
</evidence>
<keyword evidence="3" id="KW-0378">Hydrolase</keyword>
<name>A0A9E8NIQ7_9BACT</name>
<dbReference type="Gene3D" id="2.60.420.10">
    <property type="entry name" value="Maltose phosphorylase, domain 3"/>
    <property type="match status" value="1"/>
</dbReference>
<dbReference type="SUPFAM" id="SSF48208">
    <property type="entry name" value="Six-hairpin glycosidases"/>
    <property type="match status" value="1"/>
</dbReference>
<evidence type="ECO:0000256" key="3">
    <source>
        <dbReference type="ARBA" id="ARBA00022801"/>
    </source>
</evidence>
<feature type="domain" description="Alpha-L-rhamnosidase C-terminal" evidence="5">
    <location>
        <begin position="65"/>
        <end position="132"/>
    </location>
</feature>
<dbReference type="InterPro" id="IPR012341">
    <property type="entry name" value="6hp_glycosidase-like_sf"/>
</dbReference>
<dbReference type="RefSeq" id="WP_267610001.1">
    <property type="nucleotide sequence ID" value="NZ_CP112998.1"/>
</dbReference>
<organism evidence="6 7">
    <name type="scientific">Dyadobacter pollutisoli</name>
    <dbReference type="NCBI Taxonomy" id="2910158"/>
    <lineage>
        <taxon>Bacteria</taxon>
        <taxon>Pseudomonadati</taxon>
        <taxon>Bacteroidota</taxon>
        <taxon>Cytophagia</taxon>
        <taxon>Cytophagales</taxon>
        <taxon>Spirosomataceae</taxon>
        <taxon>Dyadobacter</taxon>
    </lineage>
</organism>
<dbReference type="EMBL" id="CP112998">
    <property type="protein sequence ID" value="WAC15401.1"/>
    <property type="molecule type" value="Genomic_DNA"/>
</dbReference>
<dbReference type="InterPro" id="IPR016007">
    <property type="entry name" value="Alpha_rhamnosid"/>
</dbReference>
<dbReference type="EC" id="3.2.1.40" evidence="2"/>
<dbReference type="InterPro" id="IPR035398">
    <property type="entry name" value="Bac_rhamnosid_C"/>
</dbReference>
<dbReference type="Gene3D" id="1.50.10.10">
    <property type="match status" value="1"/>
</dbReference>
<accession>A0A9E8NIQ7</accession>
<reference evidence="6" key="1">
    <citation type="submission" date="2022-11" db="EMBL/GenBank/DDBJ databases">
        <title>Dyadobacter pollutisoli sp. nov., isolated from plastic dumped soil.</title>
        <authorList>
            <person name="Kim J.M."/>
            <person name="Kim K.R."/>
            <person name="Lee J.K."/>
            <person name="Hao L."/>
            <person name="Jeon C.O."/>
        </authorList>
    </citation>
    <scope>NUCLEOTIDE SEQUENCE</scope>
    <source>
        <strain evidence="6">U1</strain>
    </source>
</reference>
<gene>
    <name evidence="6" type="ORF">ON006_04390</name>
</gene>
<dbReference type="Proteomes" id="UP001164653">
    <property type="component" value="Chromosome"/>
</dbReference>
<dbReference type="PANTHER" id="PTHR33307">
    <property type="entry name" value="ALPHA-RHAMNOSIDASE (EUROFUNG)"/>
    <property type="match status" value="1"/>
</dbReference>